<feature type="signal peptide" evidence="2">
    <location>
        <begin position="1"/>
        <end position="21"/>
    </location>
</feature>
<evidence type="ECO:0000256" key="2">
    <source>
        <dbReference type="SAM" id="SignalP"/>
    </source>
</evidence>
<reference evidence="3 4" key="1">
    <citation type="submission" date="2024-03" db="EMBL/GenBank/DDBJ databases">
        <title>The Acrasis kona genome and developmental transcriptomes reveal deep origins of eukaryotic multicellular pathways.</title>
        <authorList>
            <person name="Sheikh S."/>
            <person name="Fu C.-J."/>
            <person name="Brown M.W."/>
            <person name="Baldauf S.L."/>
        </authorList>
    </citation>
    <scope>NUCLEOTIDE SEQUENCE [LARGE SCALE GENOMIC DNA]</scope>
    <source>
        <strain evidence="3 4">ATCC MYA-3509</strain>
    </source>
</reference>
<proteinExistence type="predicted"/>
<keyword evidence="2" id="KW-0732">Signal</keyword>
<sequence length="525" mass="58676">MIKHTIIALALIVVAITCEQACHSWTYPGHPQFPQDTDVVTRVIAQPDLAGFLFKMHRIPFMDNVLTVVSDHRVLDSENLPLLRGENDLSSGSDCKYNNQYLECPNANSPFKNKQRFNCVVSSYSGCKTLDCDWIVTIKEAQADYNVKKRVDGSITHYTFDYYLSYLTPDHNSPAVWGDNQQTPFVFKTSFGTPVPSVQNASLLAMTYEYSANPSSHQAKNVFHISTRPTDAVLNLEVSDHGQLSFVRQSNWTDYGYAGITTVSSYELPTDNRPVQSSIGISGTYCKDAKRGDDFTWTCSEAYPFNHVIPNHGYQMRAADKEADLSGYGRILHSFDCSFFDRSDKSPVVIGDEGLWVVWITDDLTFSGFEIKGTPQFDLLLQDSWLGQGWLKFPWQRGDYNYTSKPSLLPAQFDKSIKESGKVFVAFHIFSNEHTSDIKADGHEGKLVVKVNVLPKGGNDIKSTWVSPIFQADSTGATVPLPRFPVWAWVLIGVGSAALVAVGIALVIVGVVAHKRRNKKYEIIY</sequence>
<dbReference type="Proteomes" id="UP001431209">
    <property type="component" value="Unassembled WGS sequence"/>
</dbReference>
<dbReference type="AlphaFoldDB" id="A0AAW2YKX4"/>
<feature type="transmembrane region" description="Helical" evidence="1">
    <location>
        <begin position="486"/>
        <end position="513"/>
    </location>
</feature>
<name>A0AAW2YKX4_9EUKA</name>
<keyword evidence="1" id="KW-0812">Transmembrane</keyword>
<keyword evidence="1" id="KW-1133">Transmembrane helix</keyword>
<keyword evidence="4" id="KW-1185">Reference proteome</keyword>
<evidence type="ECO:0000313" key="3">
    <source>
        <dbReference type="EMBL" id="KAL0477784.1"/>
    </source>
</evidence>
<accession>A0AAW2YKX4</accession>
<dbReference type="EMBL" id="JAOPGA020000237">
    <property type="protein sequence ID" value="KAL0477784.1"/>
    <property type="molecule type" value="Genomic_DNA"/>
</dbReference>
<evidence type="ECO:0000313" key="4">
    <source>
        <dbReference type="Proteomes" id="UP001431209"/>
    </source>
</evidence>
<keyword evidence="1" id="KW-0472">Membrane</keyword>
<feature type="chain" id="PRO_5043822832" evidence="2">
    <location>
        <begin position="22"/>
        <end position="525"/>
    </location>
</feature>
<evidence type="ECO:0000256" key="1">
    <source>
        <dbReference type="SAM" id="Phobius"/>
    </source>
</evidence>
<gene>
    <name evidence="3" type="ORF">AKO1_005217</name>
</gene>
<organism evidence="3 4">
    <name type="scientific">Acrasis kona</name>
    <dbReference type="NCBI Taxonomy" id="1008807"/>
    <lineage>
        <taxon>Eukaryota</taxon>
        <taxon>Discoba</taxon>
        <taxon>Heterolobosea</taxon>
        <taxon>Tetramitia</taxon>
        <taxon>Eutetramitia</taxon>
        <taxon>Acrasidae</taxon>
        <taxon>Acrasis</taxon>
    </lineage>
</organism>
<protein>
    <submittedName>
        <fullName evidence="3">NuoH</fullName>
    </submittedName>
</protein>
<comment type="caution">
    <text evidence="3">The sequence shown here is derived from an EMBL/GenBank/DDBJ whole genome shotgun (WGS) entry which is preliminary data.</text>
</comment>